<dbReference type="InterPro" id="IPR021822">
    <property type="entry name" value="DUF3405"/>
</dbReference>
<keyword evidence="4" id="KW-1185">Reference proteome</keyword>
<feature type="signal peptide" evidence="2">
    <location>
        <begin position="1"/>
        <end position="25"/>
    </location>
</feature>
<dbReference type="STRING" id="1448308.A0A2T2PCM1"/>
<dbReference type="EMBL" id="KZ678128">
    <property type="protein sequence ID" value="PSN75411.1"/>
    <property type="molecule type" value="Genomic_DNA"/>
</dbReference>
<feature type="region of interest" description="Disordered" evidence="1">
    <location>
        <begin position="48"/>
        <end position="143"/>
    </location>
</feature>
<sequence>MLVRSPRKLVFLAFAAFFFVLLVLRQSPWVDGTALVYEQIPLWHAGEKGGTANQGQDELTSQTGNENGNGNPNVNDIGNTVSDGGKSNAEEDKSSSVVDAELSAGGAPSTGVSTVVPEDEEPSKVTPPWVSDSSKGSPLDYTPKPTDLKKYLREMLNWNRPSWNGHWPPFNDYVDKEYDPNRWEQFDMDYRVYKSGHEKLPEKVAESPVPYKPFPEYNSPEWKKKWKGEYNACVGPRGVSLNVSTDDDVQVYKGLPTGFPKVFAGGYDVIGLDGDVCFDRYSRYGPYGFGDDEFPEEVKDWNAPKTVPEWSEVRWGQLQDDCLKRNAERYRPGARAPVVKIPSTALPSPAVASSAFAQPTDTSGSNLESRKTKEQKYHHRTAVLIRSWTGYTYEENDITAIRAMVSELSLQSGGEYQVYLYVHVKDRSQAIFDDQDLYDRILRENVPEELRDIAILWSEAIFPSWYPKVKDWQVYWQQFMCLQWFSLTHPEFDYVWNWETDARYTGHHYHFFEKISEFADGQPRKLLWERNKRYYIPSIHKSYESWVEETHRDVLNASANSLIPAPVWGPRPWARADPPQKPLGPTPPTSFEEDDFRWGVGEPADFITLLPMWDPRNTTWSYKDKIWNYLPGVRPVFTPQDGAADWFTHPDFVDIDRRVFINTVVRLSKRMLQAMHEENLVGRSMQAEMWPSTVALQHGLKAVYAPHPIFNDRHWPELYTSAIFDTACKVNILGGAEECVQGAWTEQADSPYNHDREFNFQGWSWYYASRFPRNLYRRWLNWPITKQNWGEEEKIDGGAGFDGSKEEKRMCMPGMLLHPVKRMKKDKIKP</sequence>
<feature type="compositionally biased region" description="Low complexity" evidence="1">
    <location>
        <begin position="64"/>
        <end position="79"/>
    </location>
</feature>
<feature type="chain" id="PRO_5015706057" description="DUF3405 domain-containing protein" evidence="2">
    <location>
        <begin position="26"/>
        <end position="830"/>
    </location>
</feature>
<gene>
    <name evidence="3" type="ORF">BS50DRAFT_481455</name>
</gene>
<evidence type="ECO:0000256" key="1">
    <source>
        <dbReference type="SAM" id="MobiDB-lite"/>
    </source>
</evidence>
<reference evidence="3 4" key="1">
    <citation type="journal article" date="2018" name="Front. Microbiol.">
        <title>Genome-Wide Analysis of Corynespora cassiicola Leaf Fall Disease Putative Effectors.</title>
        <authorList>
            <person name="Lopez D."/>
            <person name="Ribeiro S."/>
            <person name="Label P."/>
            <person name="Fumanal B."/>
            <person name="Venisse J.S."/>
            <person name="Kohler A."/>
            <person name="de Oliveira R.R."/>
            <person name="Labutti K."/>
            <person name="Lipzen A."/>
            <person name="Lail K."/>
            <person name="Bauer D."/>
            <person name="Ohm R.A."/>
            <person name="Barry K.W."/>
            <person name="Spatafora J."/>
            <person name="Grigoriev I.V."/>
            <person name="Martin F.M."/>
            <person name="Pujade-Renaud V."/>
        </authorList>
    </citation>
    <scope>NUCLEOTIDE SEQUENCE [LARGE SCALE GENOMIC DNA]</scope>
    <source>
        <strain evidence="3 4">Philippines</strain>
    </source>
</reference>
<organism evidence="3 4">
    <name type="scientific">Corynespora cassiicola Philippines</name>
    <dbReference type="NCBI Taxonomy" id="1448308"/>
    <lineage>
        <taxon>Eukaryota</taxon>
        <taxon>Fungi</taxon>
        <taxon>Dikarya</taxon>
        <taxon>Ascomycota</taxon>
        <taxon>Pezizomycotina</taxon>
        <taxon>Dothideomycetes</taxon>
        <taxon>Pleosporomycetidae</taxon>
        <taxon>Pleosporales</taxon>
        <taxon>Corynesporascaceae</taxon>
        <taxon>Corynespora</taxon>
    </lineage>
</organism>
<dbReference type="PANTHER" id="PTHR36205:SF2">
    <property type="entry name" value="MAJOR FACILITATOR SUPERFAMILY TRANSPORTER"/>
    <property type="match status" value="1"/>
</dbReference>
<accession>A0A2T2PCM1</accession>
<dbReference type="AlphaFoldDB" id="A0A2T2PCM1"/>
<feature type="region of interest" description="Disordered" evidence="1">
    <location>
        <begin position="350"/>
        <end position="374"/>
    </location>
</feature>
<dbReference type="Pfam" id="PF11885">
    <property type="entry name" value="DUF3405"/>
    <property type="match status" value="1"/>
</dbReference>
<evidence type="ECO:0000313" key="4">
    <source>
        <dbReference type="Proteomes" id="UP000240883"/>
    </source>
</evidence>
<keyword evidence="2" id="KW-0732">Signal</keyword>
<dbReference type="OrthoDB" id="3353407at2759"/>
<evidence type="ECO:0000256" key="2">
    <source>
        <dbReference type="SAM" id="SignalP"/>
    </source>
</evidence>
<evidence type="ECO:0008006" key="5">
    <source>
        <dbReference type="Google" id="ProtNLM"/>
    </source>
</evidence>
<dbReference type="PANTHER" id="PTHR36205">
    <property type="entry name" value="CHROMOSOME 19, WHOLE GENOME SHOTGUN SEQUENCE"/>
    <property type="match status" value="1"/>
</dbReference>
<proteinExistence type="predicted"/>
<name>A0A2T2PCM1_CORCC</name>
<protein>
    <recommendedName>
        <fullName evidence="5">DUF3405 domain-containing protein</fullName>
    </recommendedName>
</protein>
<evidence type="ECO:0000313" key="3">
    <source>
        <dbReference type="EMBL" id="PSN75411.1"/>
    </source>
</evidence>
<feature type="compositionally biased region" description="Polar residues" evidence="1">
    <location>
        <begin position="51"/>
        <end position="63"/>
    </location>
</feature>
<dbReference type="Proteomes" id="UP000240883">
    <property type="component" value="Unassembled WGS sequence"/>
</dbReference>
<feature type="compositionally biased region" description="Polar residues" evidence="1">
    <location>
        <begin position="355"/>
        <end position="367"/>
    </location>
</feature>